<keyword evidence="4" id="KW-0539">Nucleus</keyword>
<keyword evidence="2" id="KW-0805">Transcription regulation</keyword>
<dbReference type="EMBL" id="JAZDWU010000010">
    <property type="protein sequence ID" value="KAK9987666.1"/>
    <property type="molecule type" value="Genomic_DNA"/>
</dbReference>
<evidence type="ECO:0000256" key="2">
    <source>
        <dbReference type="ARBA" id="ARBA00023015"/>
    </source>
</evidence>
<dbReference type="SMART" id="SM00993">
    <property type="entry name" value="YL1_C"/>
    <property type="match status" value="1"/>
</dbReference>
<dbReference type="PANTHER" id="PTHR31200:SF1">
    <property type="entry name" value="INO80 COMPLEX SUBUNIT C"/>
    <property type="match status" value="1"/>
</dbReference>
<dbReference type="GO" id="GO:0006338">
    <property type="term" value="P:chromatin remodeling"/>
    <property type="evidence" value="ECO:0007669"/>
    <property type="project" value="InterPro"/>
</dbReference>
<dbReference type="Pfam" id="PF08265">
    <property type="entry name" value="YL1_C"/>
    <property type="match status" value="1"/>
</dbReference>
<feature type="domain" description="Vps72/YL1 C-terminal" evidence="5">
    <location>
        <begin position="137"/>
        <end position="166"/>
    </location>
</feature>
<dbReference type="Proteomes" id="UP001459277">
    <property type="component" value="Unassembled WGS sequence"/>
</dbReference>
<dbReference type="InterPro" id="IPR029525">
    <property type="entry name" value="INO80C/Ies6"/>
</dbReference>
<comment type="subcellular location">
    <subcellularLocation>
        <location evidence="1">Nucleus</location>
    </subcellularLocation>
</comment>
<name>A0AAW2BP15_9ROSI</name>
<evidence type="ECO:0000313" key="6">
    <source>
        <dbReference type="EMBL" id="KAK9987666.1"/>
    </source>
</evidence>
<dbReference type="GO" id="GO:0031011">
    <property type="term" value="C:Ino80 complex"/>
    <property type="evidence" value="ECO:0007669"/>
    <property type="project" value="InterPro"/>
</dbReference>
<reference evidence="6 7" key="1">
    <citation type="submission" date="2024-01" db="EMBL/GenBank/DDBJ databases">
        <title>A telomere-to-telomere, gap-free genome of sweet tea (Lithocarpus litseifolius).</title>
        <authorList>
            <person name="Zhou J."/>
        </authorList>
    </citation>
    <scope>NUCLEOTIDE SEQUENCE [LARGE SCALE GENOMIC DNA]</scope>
    <source>
        <strain evidence="6">Zhou-2022a</strain>
        <tissue evidence="6">Leaf</tissue>
    </source>
</reference>
<proteinExistence type="predicted"/>
<dbReference type="InterPro" id="IPR013272">
    <property type="entry name" value="Vps72/YL1_C"/>
</dbReference>
<comment type="caution">
    <text evidence="6">The sequence shown here is derived from an EMBL/GenBank/DDBJ whole genome shotgun (WGS) entry which is preliminary data.</text>
</comment>
<keyword evidence="3" id="KW-0804">Transcription</keyword>
<keyword evidence="7" id="KW-1185">Reference proteome</keyword>
<gene>
    <name evidence="6" type="ORF">SO802_027905</name>
</gene>
<evidence type="ECO:0000256" key="1">
    <source>
        <dbReference type="ARBA" id="ARBA00004123"/>
    </source>
</evidence>
<sequence length="188" mass="22308">MNLNRIEFRFISLDICDCEIHYLLNFDASLYFFEYSILKLCPLTELLVPYCKQLIQFAHCRKKKMELEVVKAELVLPTHLSFKQIQMYEKYPKGQSRGRHWKHLKQILQAENYQNYLPDKPNYVDIESPPSMHPCKRICDITGYEAPYYDPRTNLRYANADVFSLVRSLPKEYVQSYLALRNAAVVLK</sequence>
<accession>A0AAW2BP15</accession>
<dbReference type="PANTHER" id="PTHR31200">
    <property type="entry name" value="INO80 COMPLEX SUBUNIT C"/>
    <property type="match status" value="1"/>
</dbReference>
<evidence type="ECO:0000313" key="7">
    <source>
        <dbReference type="Proteomes" id="UP001459277"/>
    </source>
</evidence>
<dbReference type="AlphaFoldDB" id="A0AAW2BP15"/>
<organism evidence="6 7">
    <name type="scientific">Lithocarpus litseifolius</name>
    <dbReference type="NCBI Taxonomy" id="425828"/>
    <lineage>
        <taxon>Eukaryota</taxon>
        <taxon>Viridiplantae</taxon>
        <taxon>Streptophyta</taxon>
        <taxon>Embryophyta</taxon>
        <taxon>Tracheophyta</taxon>
        <taxon>Spermatophyta</taxon>
        <taxon>Magnoliopsida</taxon>
        <taxon>eudicotyledons</taxon>
        <taxon>Gunneridae</taxon>
        <taxon>Pentapetalae</taxon>
        <taxon>rosids</taxon>
        <taxon>fabids</taxon>
        <taxon>Fagales</taxon>
        <taxon>Fagaceae</taxon>
        <taxon>Lithocarpus</taxon>
    </lineage>
</organism>
<evidence type="ECO:0000256" key="3">
    <source>
        <dbReference type="ARBA" id="ARBA00023163"/>
    </source>
</evidence>
<evidence type="ECO:0000259" key="5">
    <source>
        <dbReference type="SMART" id="SM00993"/>
    </source>
</evidence>
<protein>
    <recommendedName>
        <fullName evidence="5">Vps72/YL1 C-terminal domain-containing protein</fullName>
    </recommendedName>
</protein>
<evidence type="ECO:0000256" key="4">
    <source>
        <dbReference type="ARBA" id="ARBA00023242"/>
    </source>
</evidence>